<evidence type="ECO:0000256" key="1">
    <source>
        <dbReference type="SAM" id="SignalP"/>
    </source>
</evidence>
<accession>A0ABS1LEX9</accession>
<reference evidence="3 4" key="1">
    <citation type="submission" date="2021-01" db="EMBL/GenBank/DDBJ databases">
        <title>Genome seq and assembly of Nocardiodes sp. G10.</title>
        <authorList>
            <person name="Chhetri G."/>
        </authorList>
    </citation>
    <scope>NUCLEOTIDE SEQUENCE [LARGE SCALE GENOMIC DNA]</scope>
    <source>
        <strain evidence="3 4">G10</strain>
    </source>
</reference>
<feature type="chain" id="PRO_5046266344" evidence="1">
    <location>
        <begin position="27"/>
        <end position="221"/>
    </location>
</feature>
<sequence length="221" mass="22854">MNRTCVATAAALVALAGGGWAAPAHGAPPSTTTLTLSSPTSAYGQTVTASAQVALPGGTPDGDVLFIVDGTPIKANLRGDGTASITLPRAVVGTHSVVARFVQFPDQQQGSDSAPATWVVAQARTFVQVRVTGRGAHTPTAVVIGAVGDFGTRPTGAVSVSVRHLGTGKVTRRQRTLDQAGAATARLGILRTGRYRLRVTYAGDAQHLLARYTEKFTVRQR</sequence>
<dbReference type="InterPro" id="IPR013783">
    <property type="entry name" value="Ig-like_fold"/>
</dbReference>
<keyword evidence="4" id="KW-1185">Reference proteome</keyword>
<proteinExistence type="predicted"/>
<evidence type="ECO:0000313" key="3">
    <source>
        <dbReference type="EMBL" id="MBL0749587.1"/>
    </source>
</evidence>
<name>A0ABS1LEX9_9ACTN</name>
<dbReference type="Proteomes" id="UP000636918">
    <property type="component" value="Unassembled WGS sequence"/>
</dbReference>
<evidence type="ECO:0000313" key="4">
    <source>
        <dbReference type="Proteomes" id="UP000636918"/>
    </source>
</evidence>
<dbReference type="EMBL" id="JAERSG010000006">
    <property type="protein sequence ID" value="MBL0749587.1"/>
    <property type="molecule type" value="Genomic_DNA"/>
</dbReference>
<dbReference type="InterPro" id="IPR032109">
    <property type="entry name" value="Big_3_5"/>
</dbReference>
<feature type="signal peptide" evidence="1">
    <location>
        <begin position="1"/>
        <end position="26"/>
    </location>
</feature>
<dbReference type="Gene3D" id="2.60.40.10">
    <property type="entry name" value="Immunoglobulins"/>
    <property type="match status" value="1"/>
</dbReference>
<keyword evidence="1" id="KW-0732">Signal</keyword>
<evidence type="ECO:0000259" key="2">
    <source>
        <dbReference type="Pfam" id="PF16640"/>
    </source>
</evidence>
<gene>
    <name evidence="3" type="ORF">JI751_18350</name>
</gene>
<dbReference type="Pfam" id="PF16640">
    <property type="entry name" value="Big_3_5"/>
    <property type="match status" value="1"/>
</dbReference>
<feature type="domain" description="Bacterial Ig-like" evidence="2">
    <location>
        <begin position="34"/>
        <end position="120"/>
    </location>
</feature>
<organism evidence="3 4">
    <name type="scientific">Nocardioides baculatus</name>
    <dbReference type="NCBI Taxonomy" id="2801337"/>
    <lineage>
        <taxon>Bacteria</taxon>
        <taxon>Bacillati</taxon>
        <taxon>Actinomycetota</taxon>
        <taxon>Actinomycetes</taxon>
        <taxon>Propionibacteriales</taxon>
        <taxon>Nocardioidaceae</taxon>
        <taxon>Nocardioides</taxon>
    </lineage>
</organism>
<comment type="caution">
    <text evidence="3">The sequence shown here is derived from an EMBL/GenBank/DDBJ whole genome shotgun (WGS) entry which is preliminary data.</text>
</comment>
<dbReference type="RefSeq" id="WP_201939915.1">
    <property type="nucleotide sequence ID" value="NZ_JAERSG010000006.1"/>
</dbReference>
<protein>
    <submittedName>
        <fullName evidence="3">Ig-like domain repeat protein</fullName>
    </submittedName>
</protein>